<dbReference type="EMBL" id="AMZH03011648">
    <property type="protein sequence ID" value="RRT52482.1"/>
    <property type="molecule type" value="Genomic_DNA"/>
</dbReference>
<dbReference type="Proteomes" id="UP000287651">
    <property type="component" value="Unassembled WGS sequence"/>
</dbReference>
<evidence type="ECO:0000313" key="1">
    <source>
        <dbReference type="EMBL" id="RRT52482.1"/>
    </source>
</evidence>
<name>A0A426YL70_ENSVE</name>
<comment type="caution">
    <text evidence="1">The sequence shown here is derived from an EMBL/GenBank/DDBJ whole genome shotgun (WGS) entry which is preliminary data.</text>
</comment>
<proteinExistence type="predicted"/>
<sequence length="78" mass="9176">MWRPIEWYLGAKELLDFALLLVEMDGELFRENGREKRGRKSGKESFLGGEAKARVDDGRRMALKLCEADHRRGRKRRL</sequence>
<dbReference type="AlphaFoldDB" id="A0A426YL70"/>
<reference evidence="1 2" key="1">
    <citation type="journal article" date="2014" name="Agronomy (Basel)">
        <title>A Draft Genome Sequence for Ensete ventricosum, the Drought-Tolerant Tree Against Hunger.</title>
        <authorList>
            <person name="Harrison J."/>
            <person name="Moore K.A."/>
            <person name="Paszkiewicz K."/>
            <person name="Jones T."/>
            <person name="Grant M."/>
            <person name="Ambacheew D."/>
            <person name="Muzemil S."/>
            <person name="Studholme D.J."/>
        </authorList>
    </citation>
    <scope>NUCLEOTIDE SEQUENCE [LARGE SCALE GENOMIC DNA]</scope>
</reference>
<gene>
    <name evidence="1" type="ORF">B296_00013570</name>
</gene>
<protein>
    <submittedName>
        <fullName evidence="1">Uncharacterized protein</fullName>
    </submittedName>
</protein>
<evidence type="ECO:0000313" key="2">
    <source>
        <dbReference type="Proteomes" id="UP000287651"/>
    </source>
</evidence>
<organism evidence="1 2">
    <name type="scientific">Ensete ventricosum</name>
    <name type="common">Abyssinian banana</name>
    <name type="synonym">Musa ensete</name>
    <dbReference type="NCBI Taxonomy" id="4639"/>
    <lineage>
        <taxon>Eukaryota</taxon>
        <taxon>Viridiplantae</taxon>
        <taxon>Streptophyta</taxon>
        <taxon>Embryophyta</taxon>
        <taxon>Tracheophyta</taxon>
        <taxon>Spermatophyta</taxon>
        <taxon>Magnoliopsida</taxon>
        <taxon>Liliopsida</taxon>
        <taxon>Zingiberales</taxon>
        <taxon>Musaceae</taxon>
        <taxon>Ensete</taxon>
    </lineage>
</organism>
<accession>A0A426YL70</accession>